<name>A0ABW8UJ76_9LACO</name>
<comment type="caution">
    <text evidence="2">The sequence shown here is derived from an EMBL/GenBank/DDBJ whole genome shotgun (WGS) entry which is preliminary data.</text>
</comment>
<reference evidence="2 3" key="1">
    <citation type="submission" date="2024-08" db="EMBL/GenBank/DDBJ databases">
        <authorList>
            <person name="Arias E."/>
        </authorList>
    </citation>
    <scope>NUCLEOTIDE SEQUENCE [LARGE SCALE GENOMIC DNA]</scope>
    <source>
        <strain evidence="2 3">FAM 25317</strain>
    </source>
</reference>
<gene>
    <name evidence="2" type="ORF">ACEN34_09980</name>
</gene>
<dbReference type="PANTHER" id="PTHR40027:SF1">
    <property type="entry name" value="CELL DIVISION PROTEIN DIVIC"/>
    <property type="match status" value="1"/>
</dbReference>
<sequence length="139" mass="16252">MLLTKKKAKTNTNKQSAIDPYAQIAQARQQKQKRVHYVQRVHKRRIMLIVALLVGVFLVSGFQIYQAHRSLVTTTAQVTTKQTELKKTKAEQRQLKLQTEQLQNDDYLQQVIRQKYYYSKNNETIYSLPQDKAPTISTK</sequence>
<organism evidence="2 3">
    <name type="scientific">Loigolactobacillus zhaoyuanensis</name>
    <dbReference type="NCBI Taxonomy" id="2486017"/>
    <lineage>
        <taxon>Bacteria</taxon>
        <taxon>Bacillati</taxon>
        <taxon>Bacillota</taxon>
        <taxon>Bacilli</taxon>
        <taxon>Lactobacillales</taxon>
        <taxon>Lactobacillaceae</taxon>
        <taxon>Loigolactobacillus</taxon>
    </lineage>
</organism>
<keyword evidence="1" id="KW-1133">Transmembrane helix</keyword>
<accession>A0ABW8UJ76</accession>
<dbReference type="Proteomes" id="UP001625389">
    <property type="component" value="Unassembled WGS sequence"/>
</dbReference>
<keyword evidence="1" id="KW-0812">Transmembrane</keyword>
<evidence type="ECO:0000313" key="2">
    <source>
        <dbReference type="EMBL" id="MFL2029944.1"/>
    </source>
</evidence>
<evidence type="ECO:0000256" key="1">
    <source>
        <dbReference type="SAM" id="Phobius"/>
    </source>
</evidence>
<keyword evidence="3" id="KW-1185">Reference proteome</keyword>
<keyword evidence="1" id="KW-0472">Membrane</keyword>
<evidence type="ECO:0000313" key="3">
    <source>
        <dbReference type="Proteomes" id="UP001625389"/>
    </source>
</evidence>
<dbReference type="InterPro" id="IPR007060">
    <property type="entry name" value="FtsL/DivIC"/>
</dbReference>
<dbReference type="RefSeq" id="WP_125549120.1">
    <property type="nucleotide sequence ID" value="NZ_JBGQPK010000048.1"/>
</dbReference>
<dbReference type="PANTHER" id="PTHR40027">
    <property type="entry name" value="CELL DIVISION PROTEIN DIVIC"/>
    <property type="match status" value="1"/>
</dbReference>
<dbReference type="EMBL" id="JBGQPK010000048">
    <property type="protein sequence ID" value="MFL2029944.1"/>
    <property type="molecule type" value="Genomic_DNA"/>
</dbReference>
<protein>
    <submittedName>
        <fullName evidence="2">Septum formation initiator family protein</fullName>
    </submittedName>
</protein>
<feature type="transmembrane region" description="Helical" evidence="1">
    <location>
        <begin position="46"/>
        <end position="65"/>
    </location>
</feature>
<proteinExistence type="predicted"/>
<dbReference type="InterPro" id="IPR039076">
    <property type="entry name" value="DivIC"/>
</dbReference>
<dbReference type="Pfam" id="PF04977">
    <property type="entry name" value="DivIC"/>
    <property type="match status" value="1"/>
</dbReference>